<name>A0ABW4FU20_9PSEU</name>
<dbReference type="Proteomes" id="UP001597145">
    <property type="component" value="Unassembled WGS sequence"/>
</dbReference>
<sequence>IQEPRVAHKINWCESPRLALPRNILKPYASLVILLCPDGIDPESAFGQINSKLQKIRKVSQSRPTISVVAEGLDPTGDGQLDSLGEFDQFAITVHRVESRPGWLRETVLTDVRHELTVAFRRDRLIAVHLPASIRDAFQTWLDKPPRPMVRRLASEVLERALLKGESRGLWLRGTHSPQKTKPDSKNIVGPDLRQTLSPVEDQTYALGSGRSLLPSAPSRVALTGTVGTTPTRSLVWNKATEDFDEFAQCALELLELLWEEITKITEGAIGDPAFPLLTQPVFDFDNVWGAYDISCANPVNLPDDTNDDKVSAAITLESAVLNIHGKDDSSDFELDIGRNMSVGGVMRGRLLVSEDSAQLRLGLKGNPTDHTLALPVRDALDHTDLLTVYYASGHVFTQGTLYKPQITPYPFPNWRWGDFVGYSISKEKPGTKDSSPAEIHEMIGKDNDHSLFAWVLSVYPNGWLTCDDGSGELADFIHVSDDDFTISFIHVKGAANDSDRRGVSAASYEVVTSQAVKNTYFMKDSTLVEHLKSAPVPTPATWIDGLREDDRSGLIEAIAERDARSKYEVVIVQPHVRRKTYEDLYLAAKRAEKPSADLLRLRRLENILNGGRPTMTGMGADLFVIGCL</sequence>
<keyword evidence="3" id="KW-1185">Reference proteome</keyword>
<reference evidence="3" key="1">
    <citation type="journal article" date="2019" name="Int. J. Syst. Evol. Microbiol.">
        <title>The Global Catalogue of Microorganisms (GCM) 10K type strain sequencing project: providing services to taxonomists for standard genome sequencing and annotation.</title>
        <authorList>
            <consortium name="The Broad Institute Genomics Platform"/>
            <consortium name="The Broad Institute Genome Sequencing Center for Infectious Disease"/>
            <person name="Wu L."/>
            <person name="Ma J."/>
        </authorList>
    </citation>
    <scope>NUCLEOTIDE SEQUENCE [LARGE SCALE GENOMIC DNA]</scope>
    <source>
        <strain evidence="3">JCM 12165</strain>
    </source>
</reference>
<protein>
    <submittedName>
        <fullName evidence="2">Uncharacterized protein</fullName>
    </submittedName>
</protein>
<evidence type="ECO:0000256" key="1">
    <source>
        <dbReference type="SAM" id="MobiDB-lite"/>
    </source>
</evidence>
<feature type="region of interest" description="Disordered" evidence="1">
    <location>
        <begin position="173"/>
        <end position="193"/>
    </location>
</feature>
<gene>
    <name evidence="2" type="ORF">ACFSCY_31820</name>
</gene>
<feature type="non-terminal residue" evidence="2">
    <location>
        <position position="1"/>
    </location>
</feature>
<proteinExistence type="predicted"/>
<dbReference type="EMBL" id="JBHUCP010000028">
    <property type="protein sequence ID" value="MFD1534017.1"/>
    <property type="molecule type" value="Genomic_DNA"/>
</dbReference>
<evidence type="ECO:0000313" key="3">
    <source>
        <dbReference type="Proteomes" id="UP001597145"/>
    </source>
</evidence>
<organism evidence="2 3">
    <name type="scientific">Pseudonocardia aurantiaca</name>
    <dbReference type="NCBI Taxonomy" id="75290"/>
    <lineage>
        <taxon>Bacteria</taxon>
        <taxon>Bacillati</taxon>
        <taxon>Actinomycetota</taxon>
        <taxon>Actinomycetes</taxon>
        <taxon>Pseudonocardiales</taxon>
        <taxon>Pseudonocardiaceae</taxon>
        <taxon>Pseudonocardia</taxon>
    </lineage>
</organism>
<evidence type="ECO:0000313" key="2">
    <source>
        <dbReference type="EMBL" id="MFD1534017.1"/>
    </source>
</evidence>
<accession>A0ABW4FU20</accession>
<dbReference type="RefSeq" id="WP_379659998.1">
    <property type="nucleotide sequence ID" value="NZ_JBHUCP010000028.1"/>
</dbReference>
<comment type="caution">
    <text evidence="2">The sequence shown here is derived from an EMBL/GenBank/DDBJ whole genome shotgun (WGS) entry which is preliminary data.</text>
</comment>